<dbReference type="PANTHER" id="PTHR45339">
    <property type="entry name" value="HYBRID SIGNAL TRANSDUCTION HISTIDINE KINASE J"/>
    <property type="match status" value="1"/>
</dbReference>
<reference evidence="7 8" key="1">
    <citation type="submission" date="2016-04" db="EMBL/GenBank/DDBJ databases">
        <title>Genome sequence of Clostridium magnum DSM 2767.</title>
        <authorList>
            <person name="Poehlein A."/>
            <person name="Uhlig R."/>
            <person name="Fischer R."/>
            <person name="Bahl H."/>
            <person name="Daniel R."/>
        </authorList>
    </citation>
    <scope>NUCLEOTIDE SEQUENCE [LARGE SCALE GENOMIC DNA]</scope>
    <source>
        <strain evidence="7 8">DSM 2767</strain>
    </source>
</reference>
<dbReference type="STRING" id="1121326.CLMAG_57230"/>
<dbReference type="CDD" id="cd17546">
    <property type="entry name" value="REC_hyHK_CKI1_RcsC-like"/>
    <property type="match status" value="1"/>
</dbReference>
<dbReference type="OrthoDB" id="9790669at2"/>
<dbReference type="Pfam" id="PF00072">
    <property type="entry name" value="Response_reg"/>
    <property type="match status" value="1"/>
</dbReference>
<organism evidence="7 8">
    <name type="scientific">Clostridium magnum DSM 2767</name>
    <dbReference type="NCBI Taxonomy" id="1121326"/>
    <lineage>
        <taxon>Bacteria</taxon>
        <taxon>Bacillati</taxon>
        <taxon>Bacillota</taxon>
        <taxon>Clostridia</taxon>
        <taxon>Eubacteriales</taxon>
        <taxon>Clostridiaceae</taxon>
        <taxon>Clostridium</taxon>
    </lineage>
</organism>
<protein>
    <recommendedName>
        <fullName evidence="1">Stage 0 sporulation protein A homolog</fullName>
    </recommendedName>
</protein>
<accession>A0A162QVI9</accession>
<evidence type="ECO:0000313" key="8">
    <source>
        <dbReference type="Proteomes" id="UP000076603"/>
    </source>
</evidence>
<evidence type="ECO:0000256" key="1">
    <source>
        <dbReference type="ARBA" id="ARBA00018672"/>
    </source>
</evidence>
<sequence>MILDLKLKDMSGMELLNKLKYEDMINFPILIHTENNITQEDEAQLKKYAESIIIKGKSSVTRLLDEANLFFHSVDSKIDKEQIRHIRSTHEKESSLTNKKILIVDDDMRNVFALTSALEEKGISVIVGRNGVEGIKKLQENPDTDLILMDVMMPEMDGYAAMRKIRKEETFKNIPIIAITAKAMKDDREKCIEAGANDYLTKPVDINKLISLLRVWLYK</sequence>
<dbReference type="Gene3D" id="3.40.50.2300">
    <property type="match status" value="1"/>
</dbReference>
<gene>
    <name evidence="7" type="primary">divK</name>
    <name evidence="7" type="ORF">CLMAG_57230</name>
</gene>
<dbReference type="SMART" id="SM00448">
    <property type="entry name" value="REC"/>
    <property type="match status" value="1"/>
</dbReference>
<dbReference type="InterPro" id="IPR011006">
    <property type="entry name" value="CheY-like_superfamily"/>
</dbReference>
<dbReference type="PANTHER" id="PTHR45339:SF1">
    <property type="entry name" value="HYBRID SIGNAL TRANSDUCTION HISTIDINE KINASE J"/>
    <property type="match status" value="1"/>
</dbReference>
<dbReference type="GO" id="GO:0000160">
    <property type="term" value="P:phosphorelay signal transduction system"/>
    <property type="evidence" value="ECO:0007669"/>
    <property type="project" value="UniProtKB-KW"/>
</dbReference>
<dbReference type="Proteomes" id="UP000076603">
    <property type="component" value="Unassembled WGS sequence"/>
</dbReference>
<comment type="function">
    <text evidence="4">May play the central regulatory role in sporulation. It may be an element of the effector pathway responsible for the activation of sporulation genes in response to nutritional stress. Spo0A may act in concert with spo0H (a sigma factor) to control the expression of some genes that are critical to the sporulation process.</text>
</comment>
<evidence type="ECO:0000256" key="2">
    <source>
        <dbReference type="ARBA" id="ARBA00022553"/>
    </source>
</evidence>
<dbReference type="PROSITE" id="PS50110">
    <property type="entry name" value="RESPONSE_REGULATORY"/>
    <property type="match status" value="1"/>
</dbReference>
<dbReference type="AlphaFoldDB" id="A0A162QVI9"/>
<dbReference type="InterPro" id="IPR001789">
    <property type="entry name" value="Sig_transdc_resp-reg_receiver"/>
</dbReference>
<feature type="modified residue" description="4-aspartylphosphate" evidence="5">
    <location>
        <position position="150"/>
    </location>
</feature>
<evidence type="ECO:0000256" key="5">
    <source>
        <dbReference type="PROSITE-ProRule" id="PRU00169"/>
    </source>
</evidence>
<keyword evidence="3" id="KW-0902">Two-component regulatory system</keyword>
<name>A0A162QVI9_9CLOT</name>
<evidence type="ECO:0000313" key="7">
    <source>
        <dbReference type="EMBL" id="KZL89025.1"/>
    </source>
</evidence>
<feature type="domain" description="Response regulatory" evidence="6">
    <location>
        <begin position="100"/>
        <end position="217"/>
    </location>
</feature>
<dbReference type="SUPFAM" id="SSF52172">
    <property type="entry name" value="CheY-like"/>
    <property type="match status" value="1"/>
</dbReference>
<evidence type="ECO:0000259" key="6">
    <source>
        <dbReference type="PROSITE" id="PS50110"/>
    </source>
</evidence>
<keyword evidence="8" id="KW-1185">Reference proteome</keyword>
<proteinExistence type="predicted"/>
<dbReference type="PATRIC" id="fig|1121326.3.peg.5781"/>
<comment type="caution">
    <text evidence="7">The sequence shown here is derived from an EMBL/GenBank/DDBJ whole genome shotgun (WGS) entry which is preliminary data.</text>
</comment>
<evidence type="ECO:0000256" key="4">
    <source>
        <dbReference type="ARBA" id="ARBA00024867"/>
    </source>
</evidence>
<dbReference type="EMBL" id="LWAE01000012">
    <property type="protein sequence ID" value="KZL89025.1"/>
    <property type="molecule type" value="Genomic_DNA"/>
</dbReference>
<evidence type="ECO:0000256" key="3">
    <source>
        <dbReference type="ARBA" id="ARBA00023012"/>
    </source>
</evidence>
<keyword evidence="2 5" id="KW-0597">Phosphoprotein</keyword>